<evidence type="ECO:0000313" key="2">
    <source>
        <dbReference type="Proteomes" id="UP000253472"/>
    </source>
</evidence>
<dbReference type="Proteomes" id="UP000253472">
    <property type="component" value="Unassembled WGS sequence"/>
</dbReference>
<dbReference type="AlphaFoldDB" id="A0A367XZA4"/>
<evidence type="ECO:0000313" key="1">
    <source>
        <dbReference type="EMBL" id="RCK58142.1"/>
    </source>
</evidence>
<dbReference type="EMBL" id="QLNQ01000028">
    <property type="protein sequence ID" value="RCK58142.1"/>
    <property type="molecule type" value="Genomic_DNA"/>
</dbReference>
<protein>
    <submittedName>
        <fullName evidence="1">Uncharacterized protein</fullName>
    </submittedName>
</protein>
<dbReference type="OrthoDB" id="4016934at2759"/>
<accession>A0A367XZA4</accession>
<keyword evidence="2" id="KW-1185">Reference proteome</keyword>
<name>A0A367XZA4_9ASCO</name>
<comment type="caution">
    <text evidence="1">The sequence shown here is derived from an EMBL/GenBank/DDBJ whole genome shotgun (WGS) entry which is preliminary data.</text>
</comment>
<gene>
    <name evidence="1" type="ORF">Cantr_06977</name>
</gene>
<sequence>MNNDVEQSKVYIKQGEVTYLVVIALPKDALAAIKLSEVKVKSPTKKQENSSMRVTQISQYNALVLKEQREFRY</sequence>
<organism evidence="1 2">
    <name type="scientific">Candida viswanathii</name>
    <dbReference type="NCBI Taxonomy" id="5486"/>
    <lineage>
        <taxon>Eukaryota</taxon>
        <taxon>Fungi</taxon>
        <taxon>Dikarya</taxon>
        <taxon>Ascomycota</taxon>
        <taxon>Saccharomycotina</taxon>
        <taxon>Pichiomycetes</taxon>
        <taxon>Debaryomycetaceae</taxon>
        <taxon>Candida/Lodderomyces clade</taxon>
        <taxon>Candida</taxon>
    </lineage>
</organism>
<proteinExistence type="predicted"/>
<reference evidence="1 2" key="1">
    <citation type="submission" date="2018-06" db="EMBL/GenBank/DDBJ databases">
        <title>Whole genome sequencing of Candida tropicalis (genome annotated by CSBL at Korea University).</title>
        <authorList>
            <person name="Ahn J."/>
        </authorList>
    </citation>
    <scope>NUCLEOTIDE SEQUENCE [LARGE SCALE GENOMIC DNA]</scope>
    <source>
        <strain evidence="1 2">ATCC 20962</strain>
    </source>
</reference>